<proteinExistence type="inferred from homology"/>
<dbReference type="SUPFAM" id="SSF53850">
    <property type="entry name" value="Periplasmic binding protein-like II"/>
    <property type="match status" value="1"/>
</dbReference>
<keyword evidence="7" id="KW-1185">Reference proteome</keyword>
<reference evidence="6 7" key="1">
    <citation type="submission" date="2016-10" db="EMBL/GenBank/DDBJ databases">
        <authorList>
            <person name="de Groot N.N."/>
        </authorList>
    </citation>
    <scope>NUCLEOTIDE SEQUENCE [LARGE SCALE GENOMIC DNA]</scope>
    <source>
        <strain evidence="6 7">DSM 11443</strain>
    </source>
</reference>
<dbReference type="InterPro" id="IPR036388">
    <property type="entry name" value="WH-like_DNA-bd_sf"/>
</dbReference>
<evidence type="ECO:0000256" key="3">
    <source>
        <dbReference type="ARBA" id="ARBA00023125"/>
    </source>
</evidence>
<dbReference type="Proteomes" id="UP000198977">
    <property type="component" value="Unassembled WGS sequence"/>
</dbReference>
<dbReference type="PROSITE" id="PS50931">
    <property type="entry name" value="HTH_LYSR"/>
    <property type="match status" value="1"/>
</dbReference>
<dbReference type="EMBL" id="FOMW01000011">
    <property type="protein sequence ID" value="SFE87995.1"/>
    <property type="molecule type" value="Genomic_DNA"/>
</dbReference>
<keyword evidence="2" id="KW-0805">Transcription regulation</keyword>
<organism evidence="6 7">
    <name type="scientific">Sulfitobacter brevis</name>
    <dbReference type="NCBI Taxonomy" id="74348"/>
    <lineage>
        <taxon>Bacteria</taxon>
        <taxon>Pseudomonadati</taxon>
        <taxon>Pseudomonadota</taxon>
        <taxon>Alphaproteobacteria</taxon>
        <taxon>Rhodobacterales</taxon>
        <taxon>Roseobacteraceae</taxon>
        <taxon>Sulfitobacter</taxon>
    </lineage>
</organism>
<dbReference type="InterPro" id="IPR036390">
    <property type="entry name" value="WH_DNA-bd_sf"/>
</dbReference>
<evidence type="ECO:0000313" key="7">
    <source>
        <dbReference type="Proteomes" id="UP000198977"/>
    </source>
</evidence>
<dbReference type="GO" id="GO:0003677">
    <property type="term" value="F:DNA binding"/>
    <property type="evidence" value="ECO:0007669"/>
    <property type="project" value="UniProtKB-KW"/>
</dbReference>
<feature type="domain" description="HTH lysR-type" evidence="5">
    <location>
        <begin position="1"/>
        <end position="58"/>
    </location>
</feature>
<evidence type="ECO:0000313" key="6">
    <source>
        <dbReference type="EMBL" id="SFE87995.1"/>
    </source>
</evidence>
<dbReference type="GO" id="GO:0003700">
    <property type="term" value="F:DNA-binding transcription factor activity"/>
    <property type="evidence" value="ECO:0007669"/>
    <property type="project" value="InterPro"/>
</dbReference>
<dbReference type="FunFam" id="1.10.10.10:FF:000001">
    <property type="entry name" value="LysR family transcriptional regulator"/>
    <property type="match status" value="1"/>
</dbReference>
<sequence>MDTRQLETLLAISQHGGFAAAAQAVNLTASAVSQQIAALEAEVGAQLFDRGRRPPVLTAKGAEMVRSAQSILQIVTDTKASVTGGQVRGTLAFGSLRTGANSLVPRSLAALRNSFPDLNFRIRVGMSEELMSEVVSGQLDAALVADHVAVPNSLRWTAVVTEPLIVLTPPGTGAISMDDLVRAVPYIRYRTQVPLARQIDTEFARLGASPRQVVSVNTMLAVVGCVQAGLGFAIIPQIALQDMITASLDWFPFGAPPIHRRLGVVQRVNSGREGVLAALVEALTHHGRPRDDQD</sequence>
<accession>A0A1I2E580</accession>
<dbReference type="PRINTS" id="PR00039">
    <property type="entry name" value="HTHLYSR"/>
</dbReference>
<dbReference type="Pfam" id="PF03466">
    <property type="entry name" value="LysR_substrate"/>
    <property type="match status" value="1"/>
</dbReference>
<dbReference type="GO" id="GO:0005829">
    <property type="term" value="C:cytosol"/>
    <property type="evidence" value="ECO:0007669"/>
    <property type="project" value="TreeGrafter"/>
</dbReference>
<dbReference type="RefSeq" id="WP_093924767.1">
    <property type="nucleotide sequence ID" value="NZ_FOMW01000011.1"/>
</dbReference>
<name>A0A1I2E580_9RHOB</name>
<dbReference type="Pfam" id="PF00126">
    <property type="entry name" value="HTH_1"/>
    <property type="match status" value="1"/>
</dbReference>
<dbReference type="InterPro" id="IPR000847">
    <property type="entry name" value="LysR_HTH_N"/>
</dbReference>
<dbReference type="InterPro" id="IPR005119">
    <property type="entry name" value="LysR_subst-bd"/>
</dbReference>
<comment type="similarity">
    <text evidence="1">Belongs to the LysR transcriptional regulatory family.</text>
</comment>
<dbReference type="PANTHER" id="PTHR30419">
    <property type="entry name" value="HTH-TYPE TRANSCRIPTIONAL REGULATOR YBHD"/>
    <property type="match status" value="1"/>
</dbReference>
<evidence type="ECO:0000256" key="4">
    <source>
        <dbReference type="ARBA" id="ARBA00023163"/>
    </source>
</evidence>
<dbReference type="STRING" id="74348.SAMN04488523_111123"/>
<dbReference type="Gene3D" id="1.10.10.10">
    <property type="entry name" value="Winged helix-like DNA-binding domain superfamily/Winged helix DNA-binding domain"/>
    <property type="match status" value="1"/>
</dbReference>
<evidence type="ECO:0000256" key="1">
    <source>
        <dbReference type="ARBA" id="ARBA00009437"/>
    </source>
</evidence>
<protein>
    <submittedName>
        <fullName evidence="6">Transcriptional regulator, LysR family</fullName>
    </submittedName>
</protein>
<gene>
    <name evidence="6" type="ORF">SAMN04488523_111123</name>
</gene>
<evidence type="ECO:0000259" key="5">
    <source>
        <dbReference type="PROSITE" id="PS50931"/>
    </source>
</evidence>
<dbReference type="SUPFAM" id="SSF46785">
    <property type="entry name" value="Winged helix' DNA-binding domain"/>
    <property type="match status" value="1"/>
</dbReference>
<keyword evidence="3" id="KW-0238">DNA-binding</keyword>
<evidence type="ECO:0000256" key="2">
    <source>
        <dbReference type="ARBA" id="ARBA00023015"/>
    </source>
</evidence>
<dbReference type="Gene3D" id="3.40.190.10">
    <property type="entry name" value="Periplasmic binding protein-like II"/>
    <property type="match status" value="2"/>
</dbReference>
<dbReference type="OrthoDB" id="9811588at2"/>
<keyword evidence="4" id="KW-0804">Transcription</keyword>
<dbReference type="AlphaFoldDB" id="A0A1I2E580"/>
<dbReference type="InterPro" id="IPR050950">
    <property type="entry name" value="HTH-type_LysR_regulators"/>
</dbReference>